<feature type="transmembrane region" description="Helical" evidence="1">
    <location>
        <begin position="56"/>
        <end position="74"/>
    </location>
</feature>
<keyword evidence="1" id="KW-0472">Membrane</keyword>
<dbReference type="RefSeq" id="WP_119059951.1">
    <property type="nucleotide sequence ID" value="NZ_QXDF01000001.1"/>
</dbReference>
<gene>
    <name evidence="2" type="ORF">BXY53_0035</name>
</gene>
<feature type="transmembrane region" description="Helical" evidence="1">
    <location>
        <begin position="99"/>
        <end position="128"/>
    </location>
</feature>
<feature type="transmembrane region" description="Helical" evidence="1">
    <location>
        <begin position="365"/>
        <end position="388"/>
    </location>
</feature>
<comment type="caution">
    <text evidence="2">The sequence shown here is derived from an EMBL/GenBank/DDBJ whole genome shotgun (WGS) entry which is preliminary data.</text>
</comment>
<feature type="transmembrane region" description="Helical" evidence="1">
    <location>
        <begin position="296"/>
        <end position="317"/>
    </location>
</feature>
<feature type="transmembrane region" description="Helical" evidence="1">
    <location>
        <begin position="256"/>
        <end position="276"/>
    </location>
</feature>
<proteinExistence type="predicted"/>
<sequence length="484" mass="50436">MIDVLIVFLALVLLMYLAYRGITLLILAPGIAVLTALVTGGLPVLAAYTQIFMSNMGDFIIAFFPLFLLGAIFGKLMDDSGSATAIANTVIRWLGPEQAILAVVLCCAVLTYGGVSLFVVAFAIYPIAASLFRDADIPKRLIPASLALGSFSFTMSALPGSPAIQNAIPMPFFGTTAFAAPGLGIIAALIMLAFGMWWLNRQRARAGSRGEGYGEHDDAVPESDLMMREGAVRDGYDIRELPLGTPTEAAPPSFPAAIAPVVAVVLVNLLFIQFVVPAMDTTYLAQPKFGATDIDAVRGVWAIIVALVAAILLIVGLNWSRLTRLQASLDEGANASVLPIAATASLVGFGAVIAALPAFEIISDALLALGDLNPLVSLAVAVNLLSAITGSASGGMSIALETLGPTYVQLAEAQNISLEAMHRVTSIASGTLDVLPHNGAVITVLSICKLDHRQAYGDIFMAAIVGPLIALIAVILLASLFGGF</sequence>
<dbReference type="InterPro" id="IPR003474">
    <property type="entry name" value="Glcn_transporter"/>
</dbReference>
<feature type="transmembrane region" description="Helical" evidence="1">
    <location>
        <begin position="30"/>
        <end position="49"/>
    </location>
</feature>
<evidence type="ECO:0000313" key="3">
    <source>
        <dbReference type="Proteomes" id="UP000266273"/>
    </source>
</evidence>
<keyword evidence="1" id="KW-1133">Transmembrane helix</keyword>
<dbReference type="EMBL" id="QXDF01000001">
    <property type="protein sequence ID" value="RIA54985.1"/>
    <property type="molecule type" value="Genomic_DNA"/>
</dbReference>
<feature type="transmembrane region" description="Helical" evidence="1">
    <location>
        <begin position="337"/>
        <end position="359"/>
    </location>
</feature>
<dbReference type="Pfam" id="PF02447">
    <property type="entry name" value="GntP_permease"/>
    <property type="match status" value="1"/>
</dbReference>
<protein>
    <submittedName>
        <fullName evidence="2">H+/gluconate symporter-like permease</fullName>
    </submittedName>
</protein>
<reference evidence="2 3" key="1">
    <citation type="submission" date="2018-08" db="EMBL/GenBank/DDBJ databases">
        <title>Genomic Encyclopedia of Archaeal and Bacterial Type Strains, Phase II (KMG-II): from individual species to whole genera.</title>
        <authorList>
            <person name="Goeker M."/>
        </authorList>
    </citation>
    <scope>NUCLEOTIDE SEQUENCE [LARGE SCALE GENOMIC DNA]</scope>
    <source>
        <strain evidence="2 3">DSM 5002</strain>
    </source>
</reference>
<dbReference type="OrthoDB" id="86125at2"/>
<feature type="transmembrane region" description="Helical" evidence="1">
    <location>
        <begin position="459"/>
        <end position="481"/>
    </location>
</feature>
<keyword evidence="1" id="KW-0812">Transmembrane</keyword>
<dbReference type="GO" id="GO:0015128">
    <property type="term" value="F:gluconate transmembrane transporter activity"/>
    <property type="evidence" value="ECO:0007669"/>
    <property type="project" value="InterPro"/>
</dbReference>
<dbReference type="GO" id="GO:0005886">
    <property type="term" value="C:plasma membrane"/>
    <property type="evidence" value="ECO:0007669"/>
    <property type="project" value="TreeGrafter"/>
</dbReference>
<feature type="transmembrane region" description="Helical" evidence="1">
    <location>
        <begin position="178"/>
        <end position="199"/>
    </location>
</feature>
<name>A0A397Q5A8_9HYPH</name>
<accession>A0A397Q5A8</accession>
<feature type="transmembrane region" description="Helical" evidence="1">
    <location>
        <begin position="140"/>
        <end position="158"/>
    </location>
</feature>
<dbReference type="Proteomes" id="UP000266273">
    <property type="component" value="Unassembled WGS sequence"/>
</dbReference>
<evidence type="ECO:0000256" key="1">
    <source>
        <dbReference type="SAM" id="Phobius"/>
    </source>
</evidence>
<dbReference type="PANTHER" id="PTHR30354:SF7">
    <property type="entry name" value="BLL7963 PROTEIN"/>
    <property type="match status" value="1"/>
</dbReference>
<dbReference type="PANTHER" id="PTHR30354">
    <property type="entry name" value="GNT FAMILY GLUCONATE TRANSPORTER"/>
    <property type="match status" value="1"/>
</dbReference>
<dbReference type="AlphaFoldDB" id="A0A397Q5A8"/>
<organism evidence="2 3">
    <name type="scientific">Dichotomicrobium thermohalophilum</name>
    <dbReference type="NCBI Taxonomy" id="933063"/>
    <lineage>
        <taxon>Bacteria</taxon>
        <taxon>Pseudomonadati</taxon>
        <taxon>Pseudomonadota</taxon>
        <taxon>Alphaproteobacteria</taxon>
        <taxon>Hyphomicrobiales</taxon>
        <taxon>Hyphomicrobiaceae</taxon>
        <taxon>Dichotomicrobium</taxon>
    </lineage>
</organism>
<evidence type="ECO:0000313" key="2">
    <source>
        <dbReference type="EMBL" id="RIA54985.1"/>
    </source>
</evidence>
<keyword evidence="3" id="KW-1185">Reference proteome</keyword>